<protein>
    <submittedName>
        <fullName evidence="2">ORF4</fullName>
    </submittedName>
</protein>
<sequence length="138" mass="15546">MEQQEGSPDGSGNMYQQATGSSIPRGHNEGSQVIEPVDEYYRLSNSLGKIGRITTLAEEDEARRLLALLERDSVKSIQDKCNKHKSLLQAKIAVCQQWSKGDNQWSILNYSLVQQLESITNVMSKMEEQLEVMTQLCL</sequence>
<evidence type="ECO:0000313" key="2">
    <source>
        <dbReference type="EMBL" id="ASA40117.1"/>
    </source>
</evidence>
<reference evidence="2" key="1">
    <citation type="journal article" date="2017" name="Virus Res.">
        <title>Characterization of badnaviruses infecting Dioscorea spp. in the Pacific reveals two putative novel species and the first report of dioscorea bacilliform RT virus 2.</title>
        <authorList>
            <person name="Sukal A."/>
            <person name="Kidanemariam D."/>
            <person name="Dale J."/>
            <person name="James A."/>
            <person name="Harding R."/>
        </authorList>
    </citation>
    <scope>NUCLEOTIDE SEQUENCE</scope>
    <source>
        <strain evidence="2">SAM01</strain>
    </source>
</reference>
<proteinExistence type="predicted"/>
<accession>A0A1Z2R8T6</accession>
<organism evidence="2">
    <name type="scientific">Dioscorea bacilliform RT virus 2</name>
    <dbReference type="NCBI Taxonomy" id="2011125"/>
    <lineage>
        <taxon>Viruses</taxon>
        <taxon>Riboviria</taxon>
        <taxon>Pararnavirae</taxon>
        <taxon>Artverviricota</taxon>
        <taxon>Revtraviricetes</taxon>
        <taxon>Ortervirales</taxon>
        <taxon>Caulimoviridae</taxon>
        <taxon>Badnavirus</taxon>
        <taxon>Badnavirus epsilondioscoreae</taxon>
    </lineage>
</organism>
<reference evidence="2" key="2">
    <citation type="submission" date="2017-03" db="EMBL/GenBank/DDBJ databases">
        <authorList>
            <person name="Afonso C.L."/>
            <person name="Miller P.J."/>
            <person name="Scott M.A."/>
            <person name="Spackman E."/>
            <person name="Goraichik I."/>
            <person name="Dimitrov K.M."/>
            <person name="Suarez D.L."/>
            <person name="Swayne D.E."/>
        </authorList>
    </citation>
    <scope>NUCLEOTIDE SEQUENCE</scope>
    <source>
        <strain evidence="2">SAM01</strain>
    </source>
</reference>
<name>A0A1Z2R8T6_9VIRU</name>
<feature type="compositionally biased region" description="Polar residues" evidence="1">
    <location>
        <begin position="13"/>
        <end position="22"/>
    </location>
</feature>
<dbReference type="EMBL" id="KY827393">
    <property type="protein sequence ID" value="ASA40117.1"/>
    <property type="molecule type" value="Genomic_DNA"/>
</dbReference>
<evidence type="ECO:0000256" key="1">
    <source>
        <dbReference type="SAM" id="MobiDB-lite"/>
    </source>
</evidence>
<feature type="region of interest" description="Disordered" evidence="1">
    <location>
        <begin position="1"/>
        <end position="31"/>
    </location>
</feature>